<evidence type="ECO:0000313" key="4">
    <source>
        <dbReference type="EMBL" id="HIU60778.1"/>
    </source>
</evidence>
<dbReference type="Proteomes" id="UP000824094">
    <property type="component" value="Unassembled WGS sequence"/>
</dbReference>
<dbReference type="PANTHER" id="PTHR22789:SF0">
    <property type="entry name" value="3-OXO-TETRONATE 4-PHOSPHATE DECARBOXYLASE-RELATED"/>
    <property type="match status" value="1"/>
</dbReference>
<dbReference type="InterPro" id="IPR036409">
    <property type="entry name" value="Aldolase_II/adducin_N_sf"/>
</dbReference>
<dbReference type="GO" id="GO:0046872">
    <property type="term" value="F:metal ion binding"/>
    <property type="evidence" value="ECO:0007669"/>
    <property type="project" value="UniProtKB-KW"/>
</dbReference>
<sequence>MVEETAKLRILECCKKLSEHKLTAKGDVCSVRMDEGIMISDPEIDMADITEKDIRFVGKNDAQNALEALHLAIYAHREDVNAIVMNHAPFCVGIAKKLNAVPATLDDMAQIIGHTAKVSPSDEVTDVLKTLTGRNACLIRNGGVIATGRTLDEAFTGSLVLEKGALCYVGSAIIGKPVKIGLFDAVLMRAVYKLKYSKKDQTAKLKEEQGG</sequence>
<name>A0A9D1MHU2_9FIRM</name>
<dbReference type="AlphaFoldDB" id="A0A9D1MHU2"/>
<dbReference type="Gene3D" id="3.40.225.10">
    <property type="entry name" value="Class II aldolase/adducin N-terminal domain"/>
    <property type="match status" value="1"/>
</dbReference>
<reference evidence="4" key="1">
    <citation type="submission" date="2020-10" db="EMBL/GenBank/DDBJ databases">
        <authorList>
            <person name="Gilroy R."/>
        </authorList>
    </citation>
    <scope>NUCLEOTIDE SEQUENCE</scope>
    <source>
        <strain evidence="4">18911</strain>
    </source>
</reference>
<keyword evidence="1" id="KW-0479">Metal-binding</keyword>
<dbReference type="SMART" id="SM01007">
    <property type="entry name" value="Aldolase_II"/>
    <property type="match status" value="1"/>
</dbReference>
<proteinExistence type="predicted"/>
<evidence type="ECO:0000256" key="2">
    <source>
        <dbReference type="ARBA" id="ARBA00023239"/>
    </source>
</evidence>
<dbReference type="Pfam" id="PF00596">
    <property type="entry name" value="Aldolase_II"/>
    <property type="match status" value="1"/>
</dbReference>
<organism evidence="4 5">
    <name type="scientific">Candidatus Stercoripulliclostridium merdigallinarum</name>
    <dbReference type="NCBI Taxonomy" id="2840951"/>
    <lineage>
        <taxon>Bacteria</taxon>
        <taxon>Bacillati</taxon>
        <taxon>Bacillota</taxon>
        <taxon>Clostridia</taxon>
        <taxon>Eubacteriales</taxon>
        <taxon>Candidatus Stercoripulliclostridium</taxon>
    </lineage>
</organism>
<dbReference type="PANTHER" id="PTHR22789">
    <property type="entry name" value="FUCULOSE PHOSPHATE ALDOLASE"/>
    <property type="match status" value="1"/>
</dbReference>
<feature type="domain" description="Class II aldolase/adducin N-terminal" evidence="3">
    <location>
        <begin position="8"/>
        <end position="169"/>
    </location>
</feature>
<evidence type="ECO:0000259" key="3">
    <source>
        <dbReference type="SMART" id="SM01007"/>
    </source>
</evidence>
<dbReference type="InterPro" id="IPR050197">
    <property type="entry name" value="Aldolase_class_II_sugar_metab"/>
</dbReference>
<dbReference type="GO" id="GO:0016832">
    <property type="term" value="F:aldehyde-lyase activity"/>
    <property type="evidence" value="ECO:0007669"/>
    <property type="project" value="TreeGrafter"/>
</dbReference>
<dbReference type="SUPFAM" id="SSF53639">
    <property type="entry name" value="AraD/HMP-PK domain-like"/>
    <property type="match status" value="1"/>
</dbReference>
<comment type="caution">
    <text evidence="4">The sequence shown here is derived from an EMBL/GenBank/DDBJ whole genome shotgun (WGS) entry which is preliminary data.</text>
</comment>
<protein>
    <submittedName>
        <fullName evidence="4">Class II aldolase/adducin family protein</fullName>
    </submittedName>
</protein>
<keyword evidence="2" id="KW-0456">Lyase</keyword>
<gene>
    <name evidence="4" type="ORF">IAB05_05250</name>
</gene>
<accession>A0A9D1MHU2</accession>
<evidence type="ECO:0000256" key="1">
    <source>
        <dbReference type="ARBA" id="ARBA00022723"/>
    </source>
</evidence>
<dbReference type="EMBL" id="DVNF01000152">
    <property type="protein sequence ID" value="HIU60778.1"/>
    <property type="molecule type" value="Genomic_DNA"/>
</dbReference>
<evidence type="ECO:0000313" key="5">
    <source>
        <dbReference type="Proteomes" id="UP000824094"/>
    </source>
</evidence>
<dbReference type="GO" id="GO:0019323">
    <property type="term" value="P:pentose catabolic process"/>
    <property type="evidence" value="ECO:0007669"/>
    <property type="project" value="TreeGrafter"/>
</dbReference>
<dbReference type="InterPro" id="IPR001303">
    <property type="entry name" value="Aldolase_II/adducin_N"/>
</dbReference>
<dbReference type="GO" id="GO:0005829">
    <property type="term" value="C:cytosol"/>
    <property type="evidence" value="ECO:0007669"/>
    <property type="project" value="TreeGrafter"/>
</dbReference>
<reference evidence="4" key="2">
    <citation type="journal article" date="2021" name="PeerJ">
        <title>Extensive microbial diversity within the chicken gut microbiome revealed by metagenomics and culture.</title>
        <authorList>
            <person name="Gilroy R."/>
            <person name="Ravi A."/>
            <person name="Getino M."/>
            <person name="Pursley I."/>
            <person name="Horton D.L."/>
            <person name="Alikhan N.F."/>
            <person name="Baker D."/>
            <person name="Gharbi K."/>
            <person name="Hall N."/>
            <person name="Watson M."/>
            <person name="Adriaenssens E.M."/>
            <person name="Foster-Nyarko E."/>
            <person name="Jarju S."/>
            <person name="Secka A."/>
            <person name="Antonio M."/>
            <person name="Oren A."/>
            <person name="Chaudhuri R.R."/>
            <person name="La Ragione R."/>
            <person name="Hildebrand F."/>
            <person name="Pallen M.J."/>
        </authorList>
    </citation>
    <scope>NUCLEOTIDE SEQUENCE</scope>
    <source>
        <strain evidence="4">18911</strain>
    </source>
</reference>